<dbReference type="CDD" id="cd07341">
    <property type="entry name" value="M56_BlaR1_MecR1_like"/>
    <property type="match status" value="1"/>
</dbReference>
<keyword evidence="1" id="KW-0175">Coiled coil</keyword>
<evidence type="ECO:0000259" key="3">
    <source>
        <dbReference type="Pfam" id="PF05569"/>
    </source>
</evidence>
<feature type="transmembrane region" description="Helical" evidence="2">
    <location>
        <begin position="380"/>
        <end position="399"/>
    </location>
</feature>
<dbReference type="Gene3D" id="3.30.2010.10">
    <property type="entry name" value="Metalloproteases ('zincins'), catalytic domain"/>
    <property type="match status" value="1"/>
</dbReference>
<evidence type="ECO:0000313" key="5">
    <source>
        <dbReference type="Proteomes" id="UP000317178"/>
    </source>
</evidence>
<evidence type="ECO:0000256" key="1">
    <source>
        <dbReference type="SAM" id="Coils"/>
    </source>
</evidence>
<dbReference type="PANTHER" id="PTHR34978:SF3">
    <property type="entry name" value="SLR0241 PROTEIN"/>
    <property type="match status" value="1"/>
</dbReference>
<keyword evidence="4" id="KW-0346">Stress response</keyword>
<keyword evidence="2" id="KW-0472">Membrane</keyword>
<dbReference type="AlphaFoldDB" id="A0A518CSR1"/>
<evidence type="ECO:0000313" key="4">
    <source>
        <dbReference type="EMBL" id="QDU82271.1"/>
    </source>
</evidence>
<name>A0A518CSR1_9PLAN</name>
<accession>A0A518CSR1</accession>
<dbReference type="OrthoDB" id="292566at2"/>
<dbReference type="InterPro" id="IPR052173">
    <property type="entry name" value="Beta-lactam_resp_regulator"/>
</dbReference>
<protein>
    <submittedName>
        <fullName evidence="4">Heat shock protein HtpX</fullName>
    </submittedName>
</protein>
<keyword evidence="5" id="KW-1185">Reference proteome</keyword>
<sequence length="496" mass="55919">MTTEFYFAGSLLLTYLLHSTFTLGLAWLILRLSMARNPAIRETVWKIAAIAPLITVCLQTAITTQRWEIEPERLLSAFVLETVEERKPSYPLPDQELTSLSNHFDGERVREQGETLINDDGPEIASGNLTKLPVELDLINDNDNDSDEGASLPVLPLGYSAWFSTGMNLLWAVCLLIGGLGLWGIVHLLASYSYLNRALRKSQPLTEGPLFELLHDLLKRSHVRRLVHLYQLEEITEPAATGFRRGQILLPLGIEDELSHDELEAVLAHELAHLVRHDISWLWLGRILCWLCPFQPLNFVAHREWQRAAESMCDAWALSHGIDRFALARSLTSIASRTRTRPVPLVLTVTGSGGSQLTRRVEQLLEDDGLVPPSRWQHRLACIACLGTLAILLFVMPTIELSAETSSLKVTQTQTQSDDVQQDETVLNTAVSEYLQQIRTEANLLHAEAAEINNLSQTQPPAVREHTEKVHQQTEELNQRLEELQRRWDVLSNLSN</sequence>
<dbReference type="KEGG" id="plon:Pla110_40260"/>
<reference evidence="4 5" key="1">
    <citation type="submission" date="2019-02" db="EMBL/GenBank/DDBJ databases">
        <title>Deep-cultivation of Planctomycetes and their phenomic and genomic characterization uncovers novel biology.</title>
        <authorList>
            <person name="Wiegand S."/>
            <person name="Jogler M."/>
            <person name="Boedeker C."/>
            <person name="Pinto D."/>
            <person name="Vollmers J."/>
            <person name="Rivas-Marin E."/>
            <person name="Kohn T."/>
            <person name="Peeters S.H."/>
            <person name="Heuer A."/>
            <person name="Rast P."/>
            <person name="Oberbeckmann S."/>
            <person name="Bunk B."/>
            <person name="Jeske O."/>
            <person name="Meyerdierks A."/>
            <person name="Storesund J.E."/>
            <person name="Kallscheuer N."/>
            <person name="Luecker S."/>
            <person name="Lage O.M."/>
            <person name="Pohl T."/>
            <person name="Merkel B.J."/>
            <person name="Hornburger P."/>
            <person name="Mueller R.-W."/>
            <person name="Bruemmer F."/>
            <person name="Labrenz M."/>
            <person name="Spormann A.M."/>
            <person name="Op den Camp H."/>
            <person name="Overmann J."/>
            <person name="Amann R."/>
            <person name="Jetten M.S.M."/>
            <person name="Mascher T."/>
            <person name="Medema M.H."/>
            <person name="Devos D.P."/>
            <person name="Kaster A.-K."/>
            <person name="Ovreas L."/>
            <person name="Rohde M."/>
            <person name="Galperin M.Y."/>
            <person name="Jogler C."/>
        </authorList>
    </citation>
    <scope>NUCLEOTIDE SEQUENCE [LARGE SCALE GENOMIC DNA]</scope>
    <source>
        <strain evidence="4 5">Pla110</strain>
    </source>
</reference>
<dbReference type="Proteomes" id="UP000317178">
    <property type="component" value="Chromosome"/>
</dbReference>
<proteinExistence type="predicted"/>
<organism evidence="4 5">
    <name type="scientific">Polystyrenella longa</name>
    <dbReference type="NCBI Taxonomy" id="2528007"/>
    <lineage>
        <taxon>Bacteria</taxon>
        <taxon>Pseudomonadati</taxon>
        <taxon>Planctomycetota</taxon>
        <taxon>Planctomycetia</taxon>
        <taxon>Planctomycetales</taxon>
        <taxon>Planctomycetaceae</taxon>
        <taxon>Polystyrenella</taxon>
    </lineage>
</organism>
<evidence type="ECO:0000256" key="2">
    <source>
        <dbReference type="SAM" id="Phobius"/>
    </source>
</evidence>
<keyword evidence="2" id="KW-1133">Transmembrane helix</keyword>
<feature type="transmembrane region" description="Helical" evidence="2">
    <location>
        <begin position="6"/>
        <end position="32"/>
    </location>
</feature>
<dbReference type="InterPro" id="IPR008756">
    <property type="entry name" value="Peptidase_M56"/>
</dbReference>
<keyword evidence="2" id="KW-0812">Transmembrane</keyword>
<dbReference type="PANTHER" id="PTHR34978">
    <property type="entry name" value="POSSIBLE SENSOR-TRANSDUCER PROTEIN BLAR"/>
    <property type="match status" value="1"/>
</dbReference>
<dbReference type="EMBL" id="CP036281">
    <property type="protein sequence ID" value="QDU82271.1"/>
    <property type="molecule type" value="Genomic_DNA"/>
</dbReference>
<gene>
    <name evidence="4" type="ORF">Pla110_40260</name>
</gene>
<feature type="transmembrane region" description="Helical" evidence="2">
    <location>
        <begin position="169"/>
        <end position="195"/>
    </location>
</feature>
<dbReference type="Pfam" id="PF05569">
    <property type="entry name" value="Peptidase_M56"/>
    <property type="match status" value="1"/>
</dbReference>
<feature type="domain" description="Peptidase M56" evidence="3">
    <location>
        <begin position="169"/>
        <end position="363"/>
    </location>
</feature>
<dbReference type="RefSeq" id="WP_144998300.1">
    <property type="nucleotide sequence ID" value="NZ_CP036281.1"/>
</dbReference>
<feature type="coiled-coil region" evidence="1">
    <location>
        <begin position="435"/>
        <end position="494"/>
    </location>
</feature>